<gene>
    <name evidence="9" type="ORF">B4U79_09281</name>
</gene>
<evidence type="ECO:0000256" key="4">
    <source>
        <dbReference type="ARBA" id="ARBA00039009"/>
    </source>
</evidence>
<dbReference type="OrthoDB" id="10253115at2759"/>
<dbReference type="GO" id="GO:0006631">
    <property type="term" value="P:fatty acid metabolic process"/>
    <property type="evidence" value="ECO:0007669"/>
    <property type="project" value="TreeGrafter"/>
</dbReference>
<dbReference type="Pfam" id="PF00501">
    <property type="entry name" value="AMP-binding"/>
    <property type="match status" value="1"/>
</dbReference>
<comment type="function">
    <text evidence="3">Acyl-CoA synthases catalyze the initial reaction in fatty acid metabolism, by forming a thioester with CoA. Has some preference toward medium-chain substrates. Plays a role in adipocyte differentiation.</text>
</comment>
<dbReference type="AlphaFoldDB" id="A0A3S3PUV7"/>
<dbReference type="EMBL" id="NCKU01002912">
    <property type="protein sequence ID" value="RWS08561.1"/>
    <property type="molecule type" value="Genomic_DNA"/>
</dbReference>
<name>A0A3S3PUV7_9ACAR</name>
<dbReference type="Proteomes" id="UP000285301">
    <property type="component" value="Unassembled WGS sequence"/>
</dbReference>
<keyword evidence="10" id="KW-1185">Reference proteome</keyword>
<feature type="domain" description="AMP-dependent synthetase/ligase" evidence="8">
    <location>
        <begin position="36"/>
        <end position="415"/>
    </location>
</feature>
<evidence type="ECO:0000256" key="5">
    <source>
        <dbReference type="ARBA" id="ARBA00039638"/>
    </source>
</evidence>
<evidence type="ECO:0000313" key="10">
    <source>
        <dbReference type="Proteomes" id="UP000285301"/>
    </source>
</evidence>
<evidence type="ECO:0000256" key="6">
    <source>
        <dbReference type="ARBA" id="ARBA00047319"/>
    </source>
</evidence>
<comment type="similarity">
    <text evidence="1">Belongs to the ATP-dependent AMP-binding enzyme family.</text>
</comment>
<dbReference type="GO" id="GO:0031956">
    <property type="term" value="F:medium-chain fatty acid-CoA ligase activity"/>
    <property type="evidence" value="ECO:0007669"/>
    <property type="project" value="UniProtKB-EC"/>
</dbReference>
<dbReference type="PANTHER" id="PTHR43201">
    <property type="entry name" value="ACYL-COA SYNTHETASE"/>
    <property type="match status" value="1"/>
</dbReference>
<organism evidence="9 10">
    <name type="scientific">Dinothrombium tinctorium</name>
    <dbReference type="NCBI Taxonomy" id="1965070"/>
    <lineage>
        <taxon>Eukaryota</taxon>
        <taxon>Metazoa</taxon>
        <taxon>Ecdysozoa</taxon>
        <taxon>Arthropoda</taxon>
        <taxon>Chelicerata</taxon>
        <taxon>Arachnida</taxon>
        <taxon>Acari</taxon>
        <taxon>Acariformes</taxon>
        <taxon>Trombidiformes</taxon>
        <taxon>Prostigmata</taxon>
        <taxon>Anystina</taxon>
        <taxon>Parasitengona</taxon>
        <taxon>Trombidioidea</taxon>
        <taxon>Trombidiidae</taxon>
        <taxon>Dinothrombium</taxon>
    </lineage>
</organism>
<keyword evidence="2" id="KW-0436">Ligase</keyword>
<accession>A0A3S3PUV7</accession>
<dbReference type="InterPro" id="IPR042099">
    <property type="entry name" value="ANL_N_sf"/>
</dbReference>
<comment type="catalytic activity">
    <reaction evidence="7">
        <text>a medium-chain fatty acid + ATP + CoA = a medium-chain fatty acyl-CoA + AMP + diphosphate</text>
        <dbReference type="Rhea" id="RHEA:48340"/>
        <dbReference type="ChEBI" id="CHEBI:30616"/>
        <dbReference type="ChEBI" id="CHEBI:33019"/>
        <dbReference type="ChEBI" id="CHEBI:57287"/>
        <dbReference type="ChEBI" id="CHEBI:59558"/>
        <dbReference type="ChEBI" id="CHEBI:90546"/>
        <dbReference type="ChEBI" id="CHEBI:456215"/>
        <dbReference type="EC" id="6.2.1.2"/>
    </reaction>
</comment>
<dbReference type="STRING" id="1965070.A0A3S3PUV7"/>
<evidence type="ECO:0000313" key="9">
    <source>
        <dbReference type="EMBL" id="RWS08561.1"/>
    </source>
</evidence>
<evidence type="ECO:0000256" key="1">
    <source>
        <dbReference type="ARBA" id="ARBA00006432"/>
    </source>
</evidence>
<proteinExistence type="inferred from homology"/>
<dbReference type="EC" id="6.2.1.2" evidence="4"/>
<dbReference type="PROSITE" id="PS00455">
    <property type="entry name" value="AMP_BINDING"/>
    <property type="match status" value="1"/>
</dbReference>
<dbReference type="SUPFAM" id="SSF56801">
    <property type="entry name" value="Acetyl-CoA synthetase-like"/>
    <property type="match status" value="1"/>
</dbReference>
<protein>
    <recommendedName>
        <fullName evidence="5">Medium-chain acyl-CoA ligase ACSF2, mitochondrial</fullName>
        <ecNumber evidence="4">6.2.1.2</ecNumber>
    </recommendedName>
</protein>
<evidence type="ECO:0000256" key="3">
    <source>
        <dbReference type="ARBA" id="ARBA00037247"/>
    </source>
</evidence>
<sequence length="428" mass="47246">MEAKSLESHVMYPYSYAYGKSSKTLLYESLARCLEKVAAKHNKIAVISEHENVMKTFQELNADANRLAKVMAQKLHIKLGDVVAVMTANCYNFVVIQYACAKIGAILCPINAYYTSQELEMCLKKVNPKLFFIPSKGSDQELSVNKIYDVFVDIKTELPSKLSHVIFLDGNGSSCGPLKNCASHYFSDLVYGEDKICADELNNNVFVDIDADEVCSFFFTSGTTGSPKAAILSHFNLTNNTRFFGERLDFAAGNNVIVCLPVPVFHVFGAVLGTITMATTGVTIVMTGYRYSVESVVHAIIKHKCTHFMGVPAMLIDIMNYIEDNNLQITTLVGVITAATTVPYEVVQRFATLVPTISRIDIVYGATECSPIVTSPLPQTKIEDALDNVGVPLDFVEVKLVDRDTGKIVKIGEKGSNLKRTNERINFY</sequence>
<comment type="catalytic activity">
    <reaction evidence="6">
        <text>octanoate + ATP + CoA = octanoyl-CoA + AMP + diphosphate</text>
        <dbReference type="Rhea" id="RHEA:33631"/>
        <dbReference type="ChEBI" id="CHEBI:25646"/>
        <dbReference type="ChEBI" id="CHEBI:30616"/>
        <dbReference type="ChEBI" id="CHEBI:33019"/>
        <dbReference type="ChEBI" id="CHEBI:57287"/>
        <dbReference type="ChEBI" id="CHEBI:57386"/>
        <dbReference type="ChEBI" id="CHEBI:456215"/>
    </reaction>
</comment>
<dbReference type="InterPro" id="IPR000873">
    <property type="entry name" value="AMP-dep_synth/lig_dom"/>
</dbReference>
<dbReference type="PANTHER" id="PTHR43201:SF5">
    <property type="entry name" value="MEDIUM-CHAIN ACYL-COA LIGASE ACSF2, MITOCHONDRIAL"/>
    <property type="match status" value="1"/>
</dbReference>
<evidence type="ECO:0000259" key="8">
    <source>
        <dbReference type="Pfam" id="PF00501"/>
    </source>
</evidence>
<reference evidence="9 10" key="1">
    <citation type="journal article" date="2018" name="Gigascience">
        <title>Genomes of trombidid mites reveal novel predicted allergens and laterally-transferred genes associated with secondary metabolism.</title>
        <authorList>
            <person name="Dong X."/>
            <person name="Chaisiri K."/>
            <person name="Xia D."/>
            <person name="Armstrong S.D."/>
            <person name="Fang Y."/>
            <person name="Donnelly M.J."/>
            <person name="Kadowaki T."/>
            <person name="McGarry J.W."/>
            <person name="Darby A.C."/>
            <person name="Makepeace B.L."/>
        </authorList>
    </citation>
    <scope>NUCLEOTIDE SEQUENCE [LARGE SCALE GENOMIC DNA]</scope>
    <source>
        <strain evidence="9">UoL-WK</strain>
    </source>
</reference>
<evidence type="ECO:0000256" key="2">
    <source>
        <dbReference type="ARBA" id="ARBA00022598"/>
    </source>
</evidence>
<dbReference type="Gene3D" id="3.40.50.12780">
    <property type="entry name" value="N-terminal domain of ligase-like"/>
    <property type="match status" value="1"/>
</dbReference>
<dbReference type="InterPro" id="IPR020845">
    <property type="entry name" value="AMP-binding_CS"/>
</dbReference>
<evidence type="ECO:0000256" key="7">
    <source>
        <dbReference type="ARBA" id="ARBA00048277"/>
    </source>
</evidence>
<comment type="caution">
    <text evidence="9">The sequence shown here is derived from an EMBL/GenBank/DDBJ whole genome shotgun (WGS) entry which is preliminary data.</text>
</comment>